<evidence type="ECO:0000256" key="6">
    <source>
        <dbReference type="SAM" id="Coils"/>
    </source>
</evidence>
<protein>
    <recommendedName>
        <fullName evidence="8">Kinesin motor domain-containing protein</fullName>
    </recommendedName>
</protein>
<dbReference type="PROSITE" id="PS50067">
    <property type="entry name" value="KINESIN_MOTOR_2"/>
    <property type="match status" value="1"/>
</dbReference>
<dbReference type="EMBL" id="JADFTS010000002">
    <property type="protein sequence ID" value="KAF9618423.1"/>
    <property type="molecule type" value="Genomic_DNA"/>
</dbReference>
<sequence length="935" mass="103768">MEEELKSPFHGPSSVTIRRNPPRRAKTTPATATATAVVNSRCKQVSKFPIQEMLDCQLPLPSKSSENTETLRVYLRIRPITVTSNNNTTGTMKPSSRKKGGCLATKKKKNEMFENCLLVNDSQSVTLSPPLSMQDSKRLKSEVYDGFTHVFDCGSSQNEVYEKIMEPLVSDFLRGKSGMLATMGPTGSGKTHTIFGSPRHPGMLSLALANIFHCTPCSYYISMFEIYSEGGKGEKILDLSSSDGQDLVLQQSNVKGLQEVMVFSVTAAEAVIARGMLKRATAITNSNCQSSRSQCIINIRCAPEVIDGEVEVLPNNAVLTIVDLAGAEREKKTGNQGTRLLESNFINKTSMVFGLCLRVCSLSLCAVLCNSLLEHQKNPKKPIQKHFQNSLLTKYLRDYLEGKKRMALILTLKSGGDDYLDASFLLRQASPYMKIKFDVVEEPYHKRNISKLPREEKSKRRKLSDVNVSKIDEDTSTKDEYPLLGTELISVPLQQLELLNGSISSSRSIKVETNQNVQREECCIELERTKRKEQVMQNFSKALWNVLKEYKRKLEDSRNEVQFLKRSLEEKNAQSVELETEIEDLKSCSLHLNQQSAEASSVIQAECIGVAVDSNLSFEDLEENASQSSGSSAVHGRVVKDKKDIEHEEVKEELLSTDKAERGLWCSDLFVSSSTEQSLVGDGSCLTMSHSTHLSQMEPALPGSRISAKESEFVDTCNANKSDSDLGSSCKLVETPRSDRRRKIALPSILVTDINELDSKIDRVSLKPLPGLKVSPNEEIRSTDSCIPSKRDSKRSSSCKSLNVDKAGRKLLPASSTLLKEMTTLDSEVDIERPEASQDSKVSTIGKIESLDTCNARKIHIENRSPCKSSNLVKPRRRLLPASSMLLREINDLDLDVENERPTGSRGGRKLAAEEIGRTQGSICLLKLLKNNLHP</sequence>
<name>A0A835IKW0_9MAGN</name>
<keyword evidence="3 5" id="KW-0067">ATP-binding</keyword>
<dbReference type="Gene3D" id="3.40.850.10">
    <property type="entry name" value="Kinesin motor domain"/>
    <property type="match status" value="1"/>
</dbReference>
<dbReference type="InterPro" id="IPR036961">
    <property type="entry name" value="Kinesin_motor_dom_sf"/>
</dbReference>
<keyword evidence="1" id="KW-0493">Microtubule</keyword>
<dbReference type="SMART" id="SM00129">
    <property type="entry name" value="KISc"/>
    <property type="match status" value="1"/>
</dbReference>
<dbReference type="PANTHER" id="PTHR24115:SF1008">
    <property type="entry name" value="KINESIN-LIKE PROTEIN SUBITO"/>
    <property type="match status" value="1"/>
</dbReference>
<evidence type="ECO:0000256" key="1">
    <source>
        <dbReference type="ARBA" id="ARBA00022701"/>
    </source>
</evidence>
<feature type="coiled-coil region" evidence="6">
    <location>
        <begin position="547"/>
        <end position="588"/>
    </location>
</feature>
<evidence type="ECO:0000259" key="8">
    <source>
        <dbReference type="PROSITE" id="PS50067"/>
    </source>
</evidence>
<keyword evidence="2 5" id="KW-0547">Nucleotide-binding</keyword>
<dbReference type="InterPro" id="IPR027640">
    <property type="entry name" value="Kinesin-like_fam"/>
</dbReference>
<dbReference type="AlphaFoldDB" id="A0A835IKW0"/>
<evidence type="ECO:0000256" key="2">
    <source>
        <dbReference type="ARBA" id="ARBA00022741"/>
    </source>
</evidence>
<evidence type="ECO:0000313" key="10">
    <source>
        <dbReference type="Proteomes" id="UP000631114"/>
    </source>
</evidence>
<evidence type="ECO:0000256" key="7">
    <source>
        <dbReference type="SAM" id="MobiDB-lite"/>
    </source>
</evidence>
<feature type="region of interest" description="Disordered" evidence="7">
    <location>
        <begin position="1"/>
        <end position="30"/>
    </location>
</feature>
<comment type="similarity">
    <text evidence="5">Belongs to the TRAFAC class myosin-kinesin ATPase superfamily. Kinesin family.</text>
</comment>
<dbReference type="GO" id="GO:0005874">
    <property type="term" value="C:microtubule"/>
    <property type="evidence" value="ECO:0007669"/>
    <property type="project" value="UniProtKB-KW"/>
</dbReference>
<dbReference type="GO" id="GO:0007018">
    <property type="term" value="P:microtubule-based movement"/>
    <property type="evidence" value="ECO:0007669"/>
    <property type="project" value="InterPro"/>
</dbReference>
<feature type="binding site" evidence="5">
    <location>
        <begin position="184"/>
        <end position="191"/>
    </location>
    <ligand>
        <name>ATP</name>
        <dbReference type="ChEBI" id="CHEBI:30616"/>
    </ligand>
</feature>
<dbReference type="InterPro" id="IPR027417">
    <property type="entry name" value="P-loop_NTPase"/>
</dbReference>
<comment type="caution">
    <text evidence="9">The sequence shown here is derived from an EMBL/GenBank/DDBJ whole genome shotgun (WGS) entry which is preliminary data.</text>
</comment>
<dbReference type="OrthoDB" id="123929at2759"/>
<evidence type="ECO:0000256" key="3">
    <source>
        <dbReference type="ARBA" id="ARBA00022840"/>
    </source>
</evidence>
<dbReference type="PANTHER" id="PTHR24115">
    <property type="entry name" value="KINESIN-RELATED"/>
    <property type="match status" value="1"/>
</dbReference>
<dbReference type="GO" id="GO:0005524">
    <property type="term" value="F:ATP binding"/>
    <property type="evidence" value="ECO:0007669"/>
    <property type="project" value="UniProtKB-UniRule"/>
</dbReference>
<proteinExistence type="inferred from homology"/>
<accession>A0A835IKW0</accession>
<reference evidence="9 10" key="1">
    <citation type="submission" date="2020-10" db="EMBL/GenBank/DDBJ databases">
        <title>The Coptis chinensis genome and diversification of protoberbering-type alkaloids.</title>
        <authorList>
            <person name="Wang B."/>
            <person name="Shu S."/>
            <person name="Song C."/>
            <person name="Liu Y."/>
        </authorList>
    </citation>
    <scope>NUCLEOTIDE SEQUENCE [LARGE SCALE GENOMIC DNA]</scope>
    <source>
        <strain evidence="9">HL-2020</strain>
        <tissue evidence="9">Leaf</tissue>
    </source>
</reference>
<organism evidence="9 10">
    <name type="scientific">Coptis chinensis</name>
    <dbReference type="NCBI Taxonomy" id="261450"/>
    <lineage>
        <taxon>Eukaryota</taxon>
        <taxon>Viridiplantae</taxon>
        <taxon>Streptophyta</taxon>
        <taxon>Embryophyta</taxon>
        <taxon>Tracheophyta</taxon>
        <taxon>Spermatophyta</taxon>
        <taxon>Magnoliopsida</taxon>
        <taxon>Ranunculales</taxon>
        <taxon>Ranunculaceae</taxon>
        <taxon>Coptidoideae</taxon>
        <taxon>Coptis</taxon>
    </lineage>
</organism>
<feature type="domain" description="Kinesin motor" evidence="8">
    <location>
        <begin position="70"/>
        <end position="435"/>
    </location>
</feature>
<evidence type="ECO:0000256" key="4">
    <source>
        <dbReference type="ARBA" id="ARBA00023175"/>
    </source>
</evidence>
<dbReference type="InterPro" id="IPR001752">
    <property type="entry name" value="Kinesin_motor_dom"/>
</dbReference>
<dbReference type="GO" id="GO:0016887">
    <property type="term" value="F:ATP hydrolysis activity"/>
    <property type="evidence" value="ECO:0007669"/>
    <property type="project" value="TreeGrafter"/>
</dbReference>
<dbReference type="SUPFAM" id="SSF52540">
    <property type="entry name" value="P-loop containing nucleoside triphosphate hydrolases"/>
    <property type="match status" value="1"/>
</dbReference>
<dbReference type="GO" id="GO:0005871">
    <property type="term" value="C:kinesin complex"/>
    <property type="evidence" value="ECO:0007669"/>
    <property type="project" value="TreeGrafter"/>
</dbReference>
<keyword evidence="4 5" id="KW-0505">Motor protein</keyword>
<dbReference type="Proteomes" id="UP000631114">
    <property type="component" value="Unassembled WGS sequence"/>
</dbReference>
<keyword evidence="6" id="KW-0175">Coiled coil</keyword>
<gene>
    <name evidence="9" type="ORF">IFM89_001146</name>
</gene>
<dbReference type="Pfam" id="PF00225">
    <property type="entry name" value="Kinesin"/>
    <property type="match status" value="1"/>
</dbReference>
<dbReference type="GO" id="GO:0005634">
    <property type="term" value="C:nucleus"/>
    <property type="evidence" value="ECO:0007669"/>
    <property type="project" value="TreeGrafter"/>
</dbReference>
<feature type="region of interest" description="Disordered" evidence="7">
    <location>
        <begin position="770"/>
        <end position="800"/>
    </location>
</feature>
<dbReference type="GO" id="GO:0003777">
    <property type="term" value="F:microtubule motor activity"/>
    <property type="evidence" value="ECO:0007669"/>
    <property type="project" value="InterPro"/>
</dbReference>
<dbReference type="PRINTS" id="PR00380">
    <property type="entry name" value="KINESINHEAVY"/>
</dbReference>
<evidence type="ECO:0000256" key="5">
    <source>
        <dbReference type="PROSITE-ProRule" id="PRU00283"/>
    </source>
</evidence>
<keyword evidence="10" id="KW-1185">Reference proteome</keyword>
<dbReference type="GO" id="GO:0008017">
    <property type="term" value="F:microtubule binding"/>
    <property type="evidence" value="ECO:0007669"/>
    <property type="project" value="InterPro"/>
</dbReference>
<evidence type="ECO:0000313" key="9">
    <source>
        <dbReference type="EMBL" id="KAF9618423.1"/>
    </source>
</evidence>